<feature type="compositionally biased region" description="Polar residues" evidence="1">
    <location>
        <begin position="1008"/>
        <end position="1033"/>
    </location>
</feature>
<dbReference type="OrthoDB" id="257350at2"/>
<proteinExistence type="predicted"/>
<feature type="compositionally biased region" description="Basic and acidic residues" evidence="1">
    <location>
        <begin position="777"/>
        <end position="786"/>
    </location>
</feature>
<accession>A0A5C5YRG0</accession>
<keyword evidence="2" id="KW-1133">Transmembrane helix</keyword>
<feature type="compositionally biased region" description="Low complexity" evidence="1">
    <location>
        <begin position="1034"/>
        <end position="1052"/>
    </location>
</feature>
<evidence type="ECO:0000256" key="2">
    <source>
        <dbReference type="SAM" id="Phobius"/>
    </source>
</evidence>
<protein>
    <recommendedName>
        <fullName evidence="5">Immunoglobulin G-binding protein A</fullName>
    </recommendedName>
</protein>
<dbReference type="AlphaFoldDB" id="A0A5C5YRG0"/>
<feature type="compositionally biased region" description="Acidic residues" evidence="1">
    <location>
        <begin position="629"/>
        <end position="638"/>
    </location>
</feature>
<feature type="compositionally biased region" description="Low complexity" evidence="1">
    <location>
        <begin position="788"/>
        <end position="797"/>
    </location>
</feature>
<keyword evidence="2" id="KW-0472">Membrane</keyword>
<reference evidence="3 4" key="1">
    <citation type="submission" date="2019-02" db="EMBL/GenBank/DDBJ databases">
        <title>Deep-cultivation of Planctomycetes and their phenomic and genomic characterization uncovers novel biology.</title>
        <authorList>
            <person name="Wiegand S."/>
            <person name="Jogler M."/>
            <person name="Boedeker C."/>
            <person name="Pinto D."/>
            <person name="Vollmers J."/>
            <person name="Rivas-Marin E."/>
            <person name="Kohn T."/>
            <person name="Peeters S.H."/>
            <person name="Heuer A."/>
            <person name="Rast P."/>
            <person name="Oberbeckmann S."/>
            <person name="Bunk B."/>
            <person name="Jeske O."/>
            <person name="Meyerdierks A."/>
            <person name="Storesund J.E."/>
            <person name="Kallscheuer N."/>
            <person name="Luecker S."/>
            <person name="Lage O.M."/>
            <person name="Pohl T."/>
            <person name="Merkel B.J."/>
            <person name="Hornburger P."/>
            <person name="Mueller R.-W."/>
            <person name="Bruemmer F."/>
            <person name="Labrenz M."/>
            <person name="Spormann A.M."/>
            <person name="Op Den Camp H."/>
            <person name="Overmann J."/>
            <person name="Amann R."/>
            <person name="Jetten M.S.M."/>
            <person name="Mascher T."/>
            <person name="Medema M.H."/>
            <person name="Devos D.P."/>
            <person name="Kaster A.-K."/>
            <person name="Ovreas L."/>
            <person name="Rohde M."/>
            <person name="Galperin M.Y."/>
            <person name="Jogler C."/>
        </authorList>
    </citation>
    <scope>NUCLEOTIDE SEQUENCE [LARGE SCALE GENOMIC DNA]</scope>
    <source>
        <strain evidence="3 4">Pla123a</strain>
    </source>
</reference>
<feature type="compositionally biased region" description="Basic and acidic residues" evidence="1">
    <location>
        <begin position="875"/>
        <end position="909"/>
    </location>
</feature>
<feature type="region of interest" description="Disordered" evidence="1">
    <location>
        <begin position="1151"/>
        <end position="1203"/>
    </location>
</feature>
<feature type="compositionally biased region" description="Low complexity" evidence="1">
    <location>
        <begin position="572"/>
        <end position="596"/>
    </location>
</feature>
<feature type="compositionally biased region" description="Low complexity" evidence="1">
    <location>
        <begin position="820"/>
        <end position="829"/>
    </location>
</feature>
<feature type="transmembrane region" description="Helical" evidence="2">
    <location>
        <begin position="49"/>
        <end position="70"/>
    </location>
</feature>
<evidence type="ECO:0000313" key="3">
    <source>
        <dbReference type="EMBL" id="TWT77544.1"/>
    </source>
</evidence>
<evidence type="ECO:0000313" key="4">
    <source>
        <dbReference type="Proteomes" id="UP000318478"/>
    </source>
</evidence>
<evidence type="ECO:0000256" key="1">
    <source>
        <dbReference type="SAM" id="MobiDB-lite"/>
    </source>
</evidence>
<feature type="compositionally biased region" description="Basic and acidic residues" evidence="1">
    <location>
        <begin position="798"/>
        <end position="816"/>
    </location>
</feature>
<feature type="compositionally biased region" description="Gly residues" evidence="1">
    <location>
        <begin position="993"/>
        <end position="1003"/>
    </location>
</feature>
<feature type="compositionally biased region" description="Gly residues" evidence="1">
    <location>
        <begin position="918"/>
        <end position="929"/>
    </location>
</feature>
<feature type="compositionally biased region" description="Low complexity" evidence="1">
    <location>
        <begin position="603"/>
        <end position="614"/>
    </location>
</feature>
<feature type="compositionally biased region" description="Low complexity" evidence="1">
    <location>
        <begin position="983"/>
        <end position="992"/>
    </location>
</feature>
<dbReference type="RefSeq" id="WP_146586769.1">
    <property type="nucleotide sequence ID" value="NZ_SJPO01000004.1"/>
</dbReference>
<feature type="compositionally biased region" description="Acidic residues" evidence="1">
    <location>
        <begin position="830"/>
        <end position="840"/>
    </location>
</feature>
<keyword evidence="4" id="KW-1185">Reference proteome</keyword>
<evidence type="ECO:0008006" key="5">
    <source>
        <dbReference type="Google" id="ProtNLM"/>
    </source>
</evidence>
<feature type="transmembrane region" description="Helical" evidence="2">
    <location>
        <begin position="82"/>
        <end position="99"/>
    </location>
</feature>
<feature type="compositionally biased region" description="Low complexity" evidence="1">
    <location>
        <begin position="693"/>
        <end position="704"/>
    </location>
</feature>
<feature type="transmembrane region" description="Helical" evidence="2">
    <location>
        <begin position="173"/>
        <end position="193"/>
    </location>
</feature>
<organism evidence="3 4">
    <name type="scientific">Posidoniimonas polymericola</name>
    <dbReference type="NCBI Taxonomy" id="2528002"/>
    <lineage>
        <taxon>Bacteria</taxon>
        <taxon>Pseudomonadati</taxon>
        <taxon>Planctomycetota</taxon>
        <taxon>Planctomycetia</taxon>
        <taxon>Pirellulales</taxon>
        <taxon>Lacipirellulaceae</taxon>
        <taxon>Posidoniimonas</taxon>
    </lineage>
</organism>
<comment type="caution">
    <text evidence="3">The sequence shown here is derived from an EMBL/GenBank/DDBJ whole genome shotgun (WGS) entry which is preliminary data.</text>
</comment>
<feature type="compositionally biased region" description="Low complexity" evidence="1">
    <location>
        <begin position="930"/>
        <end position="943"/>
    </location>
</feature>
<dbReference type="Proteomes" id="UP000318478">
    <property type="component" value="Unassembled WGS sequence"/>
</dbReference>
<dbReference type="EMBL" id="SJPO01000004">
    <property type="protein sequence ID" value="TWT77544.1"/>
    <property type="molecule type" value="Genomic_DNA"/>
</dbReference>
<feature type="compositionally biased region" description="Gly residues" evidence="1">
    <location>
        <begin position="1062"/>
        <end position="1076"/>
    </location>
</feature>
<feature type="compositionally biased region" description="Polar residues" evidence="1">
    <location>
        <begin position="642"/>
        <end position="652"/>
    </location>
</feature>
<feature type="compositionally biased region" description="Low complexity" evidence="1">
    <location>
        <begin position="1174"/>
        <end position="1184"/>
    </location>
</feature>
<feature type="compositionally biased region" description="Basic and acidic residues" evidence="1">
    <location>
        <begin position="960"/>
        <end position="982"/>
    </location>
</feature>
<keyword evidence="2" id="KW-0812">Transmembrane</keyword>
<name>A0A5C5YRG0_9BACT</name>
<feature type="region of interest" description="Disordered" evidence="1">
    <location>
        <begin position="531"/>
        <end position="1084"/>
    </location>
</feature>
<sequence>MPKLPAAFERSSVLKAIRSADAGPEVIEYDRYVDQHIRRTGRAVQATEIAYAVMALAVGWLAFILIAALAEHWLTERGFSDGLRYVLFALAVGATAWGVKKWLWPLLTSRINPLYTAKSIEQSAPSLKNSLINLLTLRGDRPLPPAVLATLEQQAAEGISRAPDEAVVDRSRVVRMAAVMVGLLTVVSLYALLSAKDPFTTAARIVAPWAKIAAPSRVKISDVTPGDATLVEGQMLDIEARIEGLADGEEVEVVLTSDDGQRVDDRQRLAFDQQLNRYTLALPTLAEPGKRPGLTGKVRYRVEAGDGRSPTFVATVLPAPAIVVTGVDYRFPEYTGLLDYTQENSGDLRAIERTRVTLHARANTPLASAYVDFDADGSRDVTMTIDGDTATASFELALRPDRQTPKHTGYVLRLKTPADLTNAKPARHAIEVYPDYPPEAEITAPAEPDVTVRLNETLRIRGTARDPDFGLSDVRIVAERDGRRVLQERLLVRPIRTKFDVDYAFTPTSHGLQAGDVVEYWLEASDIRRPDPQTVTTRRQTLRIASPEGSGGRQGNEMADAGDPGKDDAQGDDPQQGEQGQAGDQGQEGDQGQQGESGEEGTDGQPDQNQQGQEGQREQDGGQQGEGGAEQDSEDQQGEGDANQQQGESNQASEMGSQQQPEGEEGQQEEQQGQEGEGGAGSQTDERGAAPNSEDPQQGQQSQDEGGEGESGGQSSGGQNDSRRNSDQNNRQRGAGGNQSGKQTGSHEKPQEDASGGGTPTEREQAVDDSGADDGEAFERMLEHMQENQGDQNNGQGKPREAAAQDHPADNGESGDKSQGAGADTLGGDLDNEPEEDQQDASESGESKGGLQQSPRGDPSTPGAKGEPKGSPTVENDRRPTQKSRTRPDPSEKTEEAQSAASKKEKSEAESQNESGGEQSGGGAEGGGQRADQQGSGSAGQHQAADEGAGRASEQGQGEAGEKGGTDQRSDSQTGERGRDSGEGSTEQQGQGDKAGGEQGGDQSGDQNPSEGRQADPNQSPENQPSDQSDPTNQGESAQAGQGAEGQSQQESESGDRADSRGQGGRASGPTDGGDVGGDDANLRYAREKTDLVLEKLSDQLKEEEVDPELLDRLGWNEDQLRRFVERWNQRKEAARRAPSSKATADLDAALRGLGRLPGSPATDTQRTIDELRNNAGARNAPAPMKWRERLQRYNQGVSGGSN</sequence>
<gene>
    <name evidence="3" type="ORF">Pla123a_22050</name>
</gene>